<gene>
    <name evidence="3" type="ORF">LAZ67_9003321</name>
</gene>
<keyword evidence="4" id="KW-1185">Reference proteome</keyword>
<dbReference type="Pfam" id="PF24681">
    <property type="entry name" value="Kelch_KLHDC2_KLHL20_DRC7"/>
    <property type="match status" value="1"/>
</dbReference>
<evidence type="ECO:0000313" key="3">
    <source>
        <dbReference type="EMBL" id="UYV72481.1"/>
    </source>
</evidence>
<reference evidence="3 4" key="1">
    <citation type="submission" date="2022-01" db="EMBL/GenBank/DDBJ databases">
        <title>A chromosomal length assembly of Cordylochernes scorpioides.</title>
        <authorList>
            <person name="Zeh D."/>
            <person name="Zeh J."/>
        </authorList>
    </citation>
    <scope>NUCLEOTIDE SEQUENCE [LARGE SCALE GENOMIC DNA]</scope>
    <source>
        <strain evidence="3">IN4F17</strain>
        <tissue evidence="3">Whole Body</tissue>
    </source>
</reference>
<keyword evidence="1" id="KW-0880">Kelch repeat</keyword>
<dbReference type="PANTHER" id="PTHR46228:SF2">
    <property type="entry name" value="KELCH REPEAT PROTEIN (AFU_ORTHOLOGUE AFUA_4G14350)"/>
    <property type="match status" value="1"/>
</dbReference>
<dbReference type="EMBL" id="CP092871">
    <property type="protein sequence ID" value="UYV72481.1"/>
    <property type="molecule type" value="Genomic_DNA"/>
</dbReference>
<evidence type="ECO:0000256" key="1">
    <source>
        <dbReference type="ARBA" id="ARBA00022441"/>
    </source>
</evidence>
<dbReference type="InterPro" id="IPR015915">
    <property type="entry name" value="Kelch-typ_b-propeller"/>
</dbReference>
<evidence type="ECO:0000313" key="4">
    <source>
        <dbReference type="Proteomes" id="UP001235939"/>
    </source>
</evidence>
<evidence type="ECO:0000256" key="2">
    <source>
        <dbReference type="ARBA" id="ARBA00022737"/>
    </source>
</evidence>
<keyword evidence="2" id="KW-0677">Repeat</keyword>
<dbReference type="Proteomes" id="UP001235939">
    <property type="component" value="Chromosome 09"/>
</dbReference>
<proteinExistence type="predicted"/>
<dbReference type="PANTHER" id="PTHR46228">
    <property type="entry name" value="KELCH DOMAIN-CONTAINING PROTEIN"/>
    <property type="match status" value="1"/>
</dbReference>
<name>A0ABY6KWG2_9ARAC</name>
<dbReference type="SUPFAM" id="SSF117281">
    <property type="entry name" value="Kelch motif"/>
    <property type="match status" value="1"/>
</dbReference>
<dbReference type="Gene3D" id="2.120.10.80">
    <property type="entry name" value="Kelch-type beta propeller"/>
    <property type="match status" value="1"/>
</dbReference>
<sequence>MVVQGTAPLPRAAHAAAILRGHLVFVFGGRHQLRRTNDLYCLDMETLKWSGNLTKEEDNEPVPQGRSWHTLTPLGQDYLVLYGGFNQRNEPLSDCWWFDINKRKWRQIHTVPCDKPRLWHTAILTPFQEIIICGGCTENILDHSIVADHKTSDIIVLRFSPKSLYRLCLDYLAHHLESLNDINELPHNIQSVLLRRVSNTTGHHTTLGGS</sequence>
<protein>
    <submittedName>
        <fullName evidence="3">G2E3</fullName>
    </submittedName>
</protein>
<organism evidence="3 4">
    <name type="scientific">Cordylochernes scorpioides</name>
    <dbReference type="NCBI Taxonomy" id="51811"/>
    <lineage>
        <taxon>Eukaryota</taxon>
        <taxon>Metazoa</taxon>
        <taxon>Ecdysozoa</taxon>
        <taxon>Arthropoda</taxon>
        <taxon>Chelicerata</taxon>
        <taxon>Arachnida</taxon>
        <taxon>Pseudoscorpiones</taxon>
        <taxon>Cheliferoidea</taxon>
        <taxon>Chernetidae</taxon>
        <taxon>Cordylochernes</taxon>
    </lineage>
</organism>
<accession>A0ABY6KWG2</accession>